<name>A0A284VTI4_9EURY</name>
<sequence>MPFKTIKIRDETYENLNALIGDLMKEFKRPVSMDEALRYLLKSRKNMPSKFAGGWKMDEDELDKMRSELKEAWKRWEL</sequence>
<evidence type="ECO:0000313" key="2">
    <source>
        <dbReference type="Proteomes" id="UP000218615"/>
    </source>
</evidence>
<dbReference type="OrthoDB" id="376056at2157"/>
<dbReference type="AlphaFoldDB" id="A0A284VTI4"/>
<protein>
    <submittedName>
        <fullName evidence="1">Putative antitoxin VapB21</fullName>
    </submittedName>
</protein>
<dbReference type="Proteomes" id="UP000218615">
    <property type="component" value="Unassembled WGS sequence"/>
</dbReference>
<gene>
    <name evidence="1" type="ORF">MNV_80006</name>
</gene>
<accession>A0A284VTI4</accession>
<proteinExistence type="predicted"/>
<organism evidence="1 2">
    <name type="scientific">Candidatus Methanoperedens nitratireducens</name>
    <dbReference type="NCBI Taxonomy" id="1392998"/>
    <lineage>
        <taxon>Archaea</taxon>
        <taxon>Methanobacteriati</taxon>
        <taxon>Methanobacteriota</taxon>
        <taxon>Stenosarchaea group</taxon>
        <taxon>Methanomicrobia</taxon>
        <taxon>Methanosarcinales</taxon>
        <taxon>ANME-2 cluster</taxon>
        <taxon>Candidatus Methanoperedentaceae</taxon>
        <taxon>Candidatus Methanoperedens</taxon>
    </lineage>
</organism>
<reference evidence="2" key="1">
    <citation type="submission" date="2017-06" db="EMBL/GenBank/DDBJ databases">
        <authorList>
            <person name="Cremers G."/>
        </authorList>
    </citation>
    <scope>NUCLEOTIDE SEQUENCE [LARGE SCALE GENOMIC DNA]</scope>
</reference>
<dbReference type="RefSeq" id="WP_096207146.1">
    <property type="nucleotide sequence ID" value="NZ_FZMP01000229.1"/>
</dbReference>
<evidence type="ECO:0000313" key="1">
    <source>
        <dbReference type="EMBL" id="SNQ62605.1"/>
    </source>
</evidence>
<keyword evidence="2" id="KW-1185">Reference proteome</keyword>
<dbReference type="EMBL" id="FZMP01000229">
    <property type="protein sequence ID" value="SNQ62605.1"/>
    <property type="molecule type" value="Genomic_DNA"/>
</dbReference>